<protein>
    <submittedName>
        <fullName evidence="2">Uncharacterized protein</fullName>
    </submittedName>
</protein>
<keyword evidence="3" id="KW-1185">Reference proteome</keyword>
<evidence type="ECO:0000313" key="2">
    <source>
        <dbReference type="EMBL" id="OAY38510.1"/>
    </source>
</evidence>
<organism evidence="2 3">
    <name type="scientific">Manihot esculenta</name>
    <name type="common">Cassava</name>
    <name type="synonym">Jatropha manihot</name>
    <dbReference type="NCBI Taxonomy" id="3983"/>
    <lineage>
        <taxon>Eukaryota</taxon>
        <taxon>Viridiplantae</taxon>
        <taxon>Streptophyta</taxon>
        <taxon>Embryophyta</taxon>
        <taxon>Tracheophyta</taxon>
        <taxon>Spermatophyta</taxon>
        <taxon>Magnoliopsida</taxon>
        <taxon>eudicotyledons</taxon>
        <taxon>Gunneridae</taxon>
        <taxon>Pentapetalae</taxon>
        <taxon>rosids</taxon>
        <taxon>fabids</taxon>
        <taxon>Malpighiales</taxon>
        <taxon>Euphorbiaceae</taxon>
        <taxon>Crotonoideae</taxon>
        <taxon>Manihoteae</taxon>
        <taxon>Manihot</taxon>
    </lineage>
</organism>
<dbReference type="PANTHER" id="PTHR33356">
    <property type="entry name" value="TIP41-LIKE PROTEIN"/>
    <property type="match status" value="1"/>
</dbReference>
<evidence type="ECO:0000313" key="3">
    <source>
        <dbReference type="Proteomes" id="UP000091857"/>
    </source>
</evidence>
<dbReference type="PANTHER" id="PTHR33356:SF17">
    <property type="entry name" value="TPX2 CENTRAL DOMAIN-CONTAINING PROTEIN"/>
    <property type="match status" value="1"/>
</dbReference>
<dbReference type="Gramene" id="Manes.10G020700.2.v8.1">
    <property type="protein sequence ID" value="Manes.10G020700.2.v8.1.CDS"/>
    <property type="gene ID" value="Manes.10G020700.v8.1"/>
</dbReference>
<dbReference type="OrthoDB" id="1709562at2759"/>
<comment type="caution">
    <text evidence="2">The sequence shown here is derived from an EMBL/GenBank/DDBJ whole genome shotgun (WGS) entry which is preliminary data.</text>
</comment>
<sequence length="379" mass="41962">MDEENDYTTDLESNFCFPAEFPYEFDSFGSISALSSPVESVLSCTETESDDEEDFLVGLTRRLTQKVAVEPHKKNWIMAGSPESILGGIGSGFLSSSGSSNGEISPPTTPFGLKSDPWDLISVGAGPVSMLKMRIEDKNNSSKQGRGLLRPATSKNPDTIEENGRTGFSSSQSFGQSACQLNQYPLKQKQVPRPLRHSVCRRQQVKESKQDEPQHQQQYQNQRRGRRVMAYEKGRCMLPLGLPQSAWPPLQVKSTQHQHHQQSHNSSGKSTGVFLGGANAKRECAGTGVFLPRTYTKTSDRKKKSARSRVLAPANVVQSLDTKLKDLNMQGHTKPRFNGAFGSDYDAFIENGRLAQQKGDVGAENVLSHEKCVPQEWMY</sequence>
<dbReference type="Proteomes" id="UP000091857">
    <property type="component" value="Chromosome 10"/>
</dbReference>
<reference evidence="3" key="1">
    <citation type="journal article" date="2016" name="Nat. Biotechnol.">
        <title>Sequencing wild and cultivated cassava and related species reveals extensive interspecific hybridization and genetic diversity.</title>
        <authorList>
            <person name="Bredeson J.V."/>
            <person name="Lyons J.B."/>
            <person name="Prochnik S.E."/>
            <person name="Wu G.A."/>
            <person name="Ha C.M."/>
            <person name="Edsinger-Gonzales E."/>
            <person name="Grimwood J."/>
            <person name="Schmutz J."/>
            <person name="Rabbi I.Y."/>
            <person name="Egesi C."/>
            <person name="Nauluvula P."/>
            <person name="Lebot V."/>
            <person name="Ndunguru J."/>
            <person name="Mkamilo G."/>
            <person name="Bart R.S."/>
            <person name="Setter T.L."/>
            <person name="Gleadow R.M."/>
            <person name="Kulakow P."/>
            <person name="Ferguson M.E."/>
            <person name="Rounsley S."/>
            <person name="Rokhsar D.S."/>
        </authorList>
    </citation>
    <scope>NUCLEOTIDE SEQUENCE [LARGE SCALE GENOMIC DNA]</scope>
    <source>
        <strain evidence="3">cv. AM560-2</strain>
    </source>
</reference>
<gene>
    <name evidence="2" type="ORF">MANES_10G020700v8</name>
</gene>
<evidence type="ECO:0000256" key="1">
    <source>
        <dbReference type="SAM" id="MobiDB-lite"/>
    </source>
</evidence>
<dbReference type="AlphaFoldDB" id="A0A2C9V2D9"/>
<accession>A0A2C9V2D9</accession>
<feature type="region of interest" description="Disordered" evidence="1">
    <location>
        <begin position="138"/>
        <end position="174"/>
    </location>
</feature>
<feature type="compositionally biased region" description="Basic and acidic residues" evidence="1">
    <location>
        <begin position="204"/>
        <end position="214"/>
    </location>
</feature>
<dbReference type="STRING" id="3983.A0A2C9V2D9"/>
<proteinExistence type="predicted"/>
<dbReference type="EMBL" id="CM004396">
    <property type="protein sequence ID" value="OAY38510.1"/>
    <property type="molecule type" value="Genomic_DNA"/>
</dbReference>
<feature type="region of interest" description="Disordered" evidence="1">
    <location>
        <begin position="202"/>
        <end position="226"/>
    </location>
</feature>
<dbReference type="Gramene" id="Manes.10G020700.1.v8.1">
    <property type="protein sequence ID" value="Manes.10G020700.1.v8.1.CDS"/>
    <property type="gene ID" value="Manes.10G020700.v8.1"/>
</dbReference>
<name>A0A2C9V2D9_MANES</name>